<reference evidence="3" key="1">
    <citation type="submission" date="2013-01" db="EMBL/GenBank/DDBJ databases">
        <title>Draft Genome Sequence of a Mulberry Tree, Morus notabilis C.K. Schneid.</title>
        <authorList>
            <person name="He N."/>
            <person name="Zhao S."/>
        </authorList>
    </citation>
    <scope>NUCLEOTIDE SEQUENCE</scope>
</reference>
<dbReference type="PANTHER" id="PTHR45267">
    <property type="match status" value="1"/>
</dbReference>
<organism evidence="2 3">
    <name type="scientific">Morus notabilis</name>
    <dbReference type="NCBI Taxonomy" id="981085"/>
    <lineage>
        <taxon>Eukaryota</taxon>
        <taxon>Viridiplantae</taxon>
        <taxon>Streptophyta</taxon>
        <taxon>Embryophyta</taxon>
        <taxon>Tracheophyta</taxon>
        <taxon>Spermatophyta</taxon>
        <taxon>Magnoliopsida</taxon>
        <taxon>eudicotyledons</taxon>
        <taxon>Gunneridae</taxon>
        <taxon>Pentapetalae</taxon>
        <taxon>rosids</taxon>
        <taxon>fabids</taxon>
        <taxon>Rosales</taxon>
        <taxon>Moraceae</taxon>
        <taxon>Moreae</taxon>
        <taxon>Morus</taxon>
    </lineage>
</organism>
<dbReference type="GO" id="GO:0016616">
    <property type="term" value="F:oxidoreductase activity, acting on the CH-OH group of donors, NAD or NADP as acceptor"/>
    <property type="evidence" value="ECO:0007669"/>
    <property type="project" value="TreeGrafter"/>
</dbReference>
<evidence type="ECO:0000313" key="2">
    <source>
        <dbReference type="EMBL" id="EXB23143.1"/>
    </source>
</evidence>
<dbReference type="InterPro" id="IPR002347">
    <property type="entry name" value="SDR_fam"/>
</dbReference>
<keyword evidence="3" id="KW-1185">Reference proteome</keyword>
<protein>
    <submittedName>
        <fullName evidence="2">3-oxoacyl-[acyl-carrier-protein] reductase FabG</fullName>
    </submittedName>
</protein>
<dbReference type="PRINTS" id="PR00081">
    <property type="entry name" value="GDHRDH"/>
</dbReference>
<dbReference type="PANTHER" id="PTHR45267:SF2">
    <property type="entry name" value="NADPH-DEPENDENT PTERIN ALDEHYDE REDUCTASE"/>
    <property type="match status" value="1"/>
</dbReference>
<proteinExistence type="inferred from homology"/>
<dbReference type="EMBL" id="KE343313">
    <property type="protein sequence ID" value="EXB23143.1"/>
    <property type="molecule type" value="Genomic_DNA"/>
</dbReference>
<comment type="similarity">
    <text evidence="1">Belongs to the short-chain dehydrogenases/reductases (SDR) family.</text>
</comment>
<accession>W9QIQ8</accession>
<dbReference type="InterPro" id="IPR053241">
    <property type="entry name" value="NADPH_pterin_aldehyde_rdct"/>
</dbReference>
<name>W9QIQ8_9ROSA</name>
<dbReference type="CDD" id="cd05233">
    <property type="entry name" value="SDR_c"/>
    <property type="match status" value="1"/>
</dbReference>
<sequence>MFESFVTVFFLNNQISVVVYRSSKPNRNQFRLLFCLLPNGKYYMLLYLSIDELNEPPVLKVVFNTCLVRSDISDLQCSIGSDSVRTLREGAGKVLKRVLYSVMNAVASRAVGGGASPRTILITGVGRGLGRALALELAKQGHTVVGCSRTQDKLDSLKLELAAATPASPSSTEPNSLSSNKHLLINADITSNNSIEELAHVVMEKNGIPDIVVNNAGAINKNNRIWEVTEEEFDTVISTNVKGIANVLRHFIPLMLPKKQGIIVNMSSGWGRSGAALVAPYCASKWAVEGLTRSVAKELPEGMAIVALNPGVINTDMLVSCFGNSAELYQTPESWASKAATMILNLTVADNGASLTV</sequence>
<dbReference type="GO" id="GO:0005829">
    <property type="term" value="C:cytosol"/>
    <property type="evidence" value="ECO:0007669"/>
    <property type="project" value="TreeGrafter"/>
</dbReference>
<dbReference type="Pfam" id="PF00106">
    <property type="entry name" value="adh_short"/>
    <property type="match status" value="1"/>
</dbReference>
<evidence type="ECO:0000256" key="1">
    <source>
        <dbReference type="RuleBase" id="RU000363"/>
    </source>
</evidence>
<dbReference type="InterPro" id="IPR020904">
    <property type="entry name" value="Sc_DH/Rdtase_CS"/>
</dbReference>
<dbReference type="InterPro" id="IPR036291">
    <property type="entry name" value="NAD(P)-bd_dom_sf"/>
</dbReference>
<gene>
    <name evidence="2" type="ORF">L484_016160</name>
</gene>
<dbReference type="AlphaFoldDB" id="W9QIQ8"/>
<evidence type="ECO:0000313" key="3">
    <source>
        <dbReference type="Proteomes" id="UP000030645"/>
    </source>
</evidence>
<dbReference type="PROSITE" id="PS00061">
    <property type="entry name" value="ADH_SHORT"/>
    <property type="match status" value="1"/>
</dbReference>
<dbReference type="PRINTS" id="PR00080">
    <property type="entry name" value="SDRFAMILY"/>
</dbReference>
<dbReference type="GO" id="GO:0006760">
    <property type="term" value="P:folic acid-containing compound metabolic process"/>
    <property type="evidence" value="ECO:0007669"/>
    <property type="project" value="TreeGrafter"/>
</dbReference>
<dbReference type="Gene3D" id="3.40.50.720">
    <property type="entry name" value="NAD(P)-binding Rossmann-like Domain"/>
    <property type="match status" value="1"/>
</dbReference>
<dbReference type="eggNOG" id="KOG0725">
    <property type="taxonomic scope" value="Eukaryota"/>
</dbReference>
<dbReference type="STRING" id="981085.W9QIQ8"/>
<dbReference type="FunFam" id="3.40.50.720:FF:000434">
    <property type="entry name" value="NADPH-dependent pterin aldehyde reductase"/>
    <property type="match status" value="1"/>
</dbReference>
<dbReference type="Proteomes" id="UP000030645">
    <property type="component" value="Unassembled WGS sequence"/>
</dbReference>
<dbReference type="SUPFAM" id="SSF51735">
    <property type="entry name" value="NAD(P)-binding Rossmann-fold domains"/>
    <property type="match status" value="1"/>
</dbReference>